<dbReference type="PANTHER" id="PTHR10695">
    <property type="entry name" value="DEPHOSPHO-COA KINASE-RELATED"/>
    <property type="match status" value="1"/>
</dbReference>
<dbReference type="PANTHER" id="PTHR10695:SF46">
    <property type="entry name" value="BIFUNCTIONAL COENZYME A SYNTHASE-RELATED"/>
    <property type="match status" value="1"/>
</dbReference>
<dbReference type="InterPro" id="IPR001977">
    <property type="entry name" value="Depp_CoAkinase"/>
</dbReference>
<protein>
    <recommendedName>
        <fullName evidence="5 6">Dephospho-CoA kinase</fullName>
        <ecNumber evidence="5 6">2.7.1.24</ecNumber>
    </recommendedName>
    <alternativeName>
        <fullName evidence="5">Dephosphocoenzyme A kinase</fullName>
    </alternativeName>
</protein>
<evidence type="ECO:0000256" key="4">
    <source>
        <dbReference type="ARBA" id="ARBA00022993"/>
    </source>
</evidence>
<keyword evidence="4 5" id="KW-0173">Coenzyme A biosynthesis</keyword>
<feature type="binding site" evidence="5">
    <location>
        <begin position="11"/>
        <end position="16"/>
    </location>
    <ligand>
        <name>ATP</name>
        <dbReference type="ChEBI" id="CHEBI:30616"/>
    </ligand>
</feature>
<dbReference type="Gene3D" id="3.40.50.300">
    <property type="entry name" value="P-loop containing nucleotide triphosphate hydrolases"/>
    <property type="match status" value="1"/>
</dbReference>
<comment type="catalytic activity">
    <reaction evidence="5">
        <text>3'-dephospho-CoA + ATP = ADP + CoA + H(+)</text>
        <dbReference type="Rhea" id="RHEA:18245"/>
        <dbReference type="ChEBI" id="CHEBI:15378"/>
        <dbReference type="ChEBI" id="CHEBI:30616"/>
        <dbReference type="ChEBI" id="CHEBI:57287"/>
        <dbReference type="ChEBI" id="CHEBI:57328"/>
        <dbReference type="ChEBI" id="CHEBI:456216"/>
        <dbReference type="EC" id="2.7.1.24"/>
    </reaction>
</comment>
<sequence>MLKIGITGGIGSGKSVVCRIFKTLGVPVYDADSQARKLMNRSAELIEKIQDAFGKETYKEGKLDRQHLAQKVFGNPEALQKLNSLVHPAVASDFEKWTGEQSSKGHKYAIKEAAVMLEHGKPPELDYVIAVSTPEDIRIDRIKLRDPQRSEEQIKSIMARQLPQKTIVERADFEIKNNDSLSVLQQALELHKKLSL</sequence>
<dbReference type="PROSITE" id="PS51219">
    <property type="entry name" value="DPCK"/>
    <property type="match status" value="1"/>
</dbReference>
<evidence type="ECO:0000256" key="6">
    <source>
        <dbReference type="NCBIfam" id="TIGR00152"/>
    </source>
</evidence>
<gene>
    <name evidence="5 7" type="primary">coaE</name>
    <name evidence="7" type="ORF">FUAX_29100</name>
</gene>
<organism evidence="7 8">
    <name type="scientific">Fulvitalea axinellae</name>
    <dbReference type="NCBI Taxonomy" id="1182444"/>
    <lineage>
        <taxon>Bacteria</taxon>
        <taxon>Pseudomonadati</taxon>
        <taxon>Bacteroidota</taxon>
        <taxon>Cytophagia</taxon>
        <taxon>Cytophagales</taxon>
        <taxon>Persicobacteraceae</taxon>
        <taxon>Fulvitalea</taxon>
    </lineage>
</organism>
<evidence type="ECO:0000256" key="2">
    <source>
        <dbReference type="ARBA" id="ARBA00022741"/>
    </source>
</evidence>
<keyword evidence="2 5" id="KW-0547">Nucleotide-binding</keyword>
<accession>A0AAU9D3F1</accession>
<comment type="subcellular location">
    <subcellularLocation>
        <location evidence="5">Cytoplasm</location>
    </subcellularLocation>
</comment>
<evidence type="ECO:0000256" key="5">
    <source>
        <dbReference type="HAMAP-Rule" id="MF_00376"/>
    </source>
</evidence>
<dbReference type="EC" id="2.7.1.24" evidence="5 6"/>
<comment type="pathway">
    <text evidence="5">Cofactor biosynthesis; coenzyme A biosynthesis; CoA from (R)-pantothenate: step 5/5.</text>
</comment>
<dbReference type="Proteomes" id="UP001348817">
    <property type="component" value="Chromosome"/>
</dbReference>
<dbReference type="InterPro" id="IPR027417">
    <property type="entry name" value="P-loop_NTPase"/>
</dbReference>
<dbReference type="GO" id="GO:0005737">
    <property type="term" value="C:cytoplasm"/>
    <property type="evidence" value="ECO:0007669"/>
    <property type="project" value="UniProtKB-SubCell"/>
</dbReference>
<reference evidence="7 8" key="1">
    <citation type="submission" date="2021-12" db="EMBL/GenBank/DDBJ databases">
        <title>Genome sequencing of bacteria with rrn-lacking chromosome and rrn-plasmid.</title>
        <authorList>
            <person name="Anda M."/>
            <person name="Iwasaki W."/>
        </authorList>
    </citation>
    <scope>NUCLEOTIDE SEQUENCE [LARGE SCALE GENOMIC DNA]</scope>
    <source>
        <strain evidence="7 8">DSM 100852</strain>
    </source>
</reference>
<dbReference type="EMBL" id="AP025314">
    <property type="protein sequence ID" value="BDD10478.1"/>
    <property type="molecule type" value="Genomic_DNA"/>
</dbReference>
<dbReference type="SUPFAM" id="SSF52540">
    <property type="entry name" value="P-loop containing nucleoside triphosphate hydrolases"/>
    <property type="match status" value="1"/>
</dbReference>
<comment type="similarity">
    <text evidence="1 5">Belongs to the CoaE family.</text>
</comment>
<dbReference type="AlphaFoldDB" id="A0AAU9D3F1"/>
<dbReference type="GO" id="GO:0015937">
    <property type="term" value="P:coenzyme A biosynthetic process"/>
    <property type="evidence" value="ECO:0007669"/>
    <property type="project" value="UniProtKB-UniRule"/>
</dbReference>
<dbReference type="GO" id="GO:0004140">
    <property type="term" value="F:dephospho-CoA kinase activity"/>
    <property type="evidence" value="ECO:0007669"/>
    <property type="project" value="UniProtKB-UniRule"/>
</dbReference>
<dbReference type="NCBIfam" id="TIGR00152">
    <property type="entry name" value="dephospho-CoA kinase"/>
    <property type="match status" value="1"/>
</dbReference>
<evidence type="ECO:0000313" key="8">
    <source>
        <dbReference type="Proteomes" id="UP001348817"/>
    </source>
</evidence>
<dbReference type="Pfam" id="PF01121">
    <property type="entry name" value="CoaE"/>
    <property type="match status" value="1"/>
</dbReference>
<proteinExistence type="inferred from homology"/>
<name>A0AAU9D3F1_9BACT</name>
<dbReference type="CDD" id="cd02022">
    <property type="entry name" value="DPCK"/>
    <property type="match status" value="1"/>
</dbReference>
<keyword evidence="8" id="KW-1185">Reference proteome</keyword>
<dbReference type="RefSeq" id="WP_338392032.1">
    <property type="nucleotide sequence ID" value="NZ_AP025314.1"/>
</dbReference>
<keyword evidence="5" id="KW-0808">Transferase</keyword>
<evidence type="ECO:0000256" key="1">
    <source>
        <dbReference type="ARBA" id="ARBA00009018"/>
    </source>
</evidence>
<keyword evidence="5" id="KW-0963">Cytoplasm</keyword>
<evidence type="ECO:0000313" key="7">
    <source>
        <dbReference type="EMBL" id="BDD10478.1"/>
    </source>
</evidence>
<dbReference type="HAMAP" id="MF_00376">
    <property type="entry name" value="Dephospho_CoA_kinase"/>
    <property type="match status" value="1"/>
</dbReference>
<dbReference type="GO" id="GO:0005524">
    <property type="term" value="F:ATP binding"/>
    <property type="evidence" value="ECO:0007669"/>
    <property type="project" value="UniProtKB-UniRule"/>
</dbReference>
<comment type="function">
    <text evidence="5">Catalyzes the phosphorylation of the 3'-hydroxyl group of dephosphocoenzyme A to form coenzyme A.</text>
</comment>
<keyword evidence="5 7" id="KW-0418">Kinase</keyword>
<evidence type="ECO:0000256" key="3">
    <source>
        <dbReference type="ARBA" id="ARBA00022840"/>
    </source>
</evidence>
<keyword evidence="3 5" id="KW-0067">ATP-binding</keyword>
<dbReference type="KEGG" id="fax:FUAX_29100"/>